<dbReference type="PANTHER" id="PTHR43684:SF3">
    <property type="entry name" value="PEROXISOMAL D3,D2-ENOYL-COA ISOMERASE"/>
    <property type="match status" value="1"/>
</dbReference>
<dbReference type="SUPFAM" id="SSF52096">
    <property type="entry name" value="ClpP/crotonase"/>
    <property type="match status" value="1"/>
</dbReference>
<dbReference type="Proteomes" id="UP001172681">
    <property type="component" value="Unassembled WGS sequence"/>
</dbReference>
<dbReference type="Pfam" id="PF00378">
    <property type="entry name" value="ECH_1"/>
    <property type="match status" value="1"/>
</dbReference>
<protein>
    <submittedName>
        <fullName evidence="1">Uncharacterized protein</fullName>
    </submittedName>
</protein>
<sequence>MQYTNINVSVSNKIGTIKLNRPKSLNALCGEMTMELVVALRELNENPDTIITVITGEGRFFSSGADVNEVVPPPAMPTAAHKKVAVIAGYAPVLELLRSMVDHTKVLVVALNGPAVGGAVGWLLGVADTVLASETCWIHAPFSELGLVPEFGSAVNFAQSMGVHRANDLMIFGNKMTAQELQSCGFVSRVFPAKSFHHDVENYLRNQLKVNSGKSMMEAKSLMNASVRDSRLVSIMTSMDALAERMVEGEPYDRFAEQRRKIRGKQQGVSKL</sequence>
<dbReference type="PANTHER" id="PTHR43684">
    <property type="match status" value="1"/>
</dbReference>
<comment type="caution">
    <text evidence="1">The sequence shown here is derived from an EMBL/GenBank/DDBJ whole genome shotgun (WGS) entry which is preliminary data.</text>
</comment>
<dbReference type="GO" id="GO:0006635">
    <property type="term" value="P:fatty acid beta-oxidation"/>
    <property type="evidence" value="ECO:0007669"/>
    <property type="project" value="TreeGrafter"/>
</dbReference>
<evidence type="ECO:0000313" key="1">
    <source>
        <dbReference type="EMBL" id="KAJ9636491.1"/>
    </source>
</evidence>
<accession>A0AA39CXQ4</accession>
<gene>
    <name evidence="1" type="ORF">H2204_005324</name>
</gene>
<dbReference type="EMBL" id="JAPDRN010000029">
    <property type="protein sequence ID" value="KAJ9636491.1"/>
    <property type="molecule type" value="Genomic_DNA"/>
</dbReference>
<organism evidence="1 2">
    <name type="scientific">Knufia peltigerae</name>
    <dbReference type="NCBI Taxonomy" id="1002370"/>
    <lineage>
        <taxon>Eukaryota</taxon>
        <taxon>Fungi</taxon>
        <taxon>Dikarya</taxon>
        <taxon>Ascomycota</taxon>
        <taxon>Pezizomycotina</taxon>
        <taxon>Eurotiomycetes</taxon>
        <taxon>Chaetothyriomycetidae</taxon>
        <taxon>Chaetothyriales</taxon>
        <taxon>Trichomeriaceae</taxon>
        <taxon>Knufia</taxon>
    </lineage>
</organism>
<keyword evidence="2" id="KW-1185">Reference proteome</keyword>
<evidence type="ECO:0000313" key="2">
    <source>
        <dbReference type="Proteomes" id="UP001172681"/>
    </source>
</evidence>
<dbReference type="AlphaFoldDB" id="A0AA39CXQ4"/>
<dbReference type="CDD" id="cd06558">
    <property type="entry name" value="crotonase-like"/>
    <property type="match status" value="1"/>
</dbReference>
<reference evidence="1" key="1">
    <citation type="submission" date="2022-10" db="EMBL/GenBank/DDBJ databases">
        <title>Culturing micro-colonial fungi from biological soil crusts in the Mojave desert and describing Neophaeococcomyces mojavensis, and introducing the new genera and species Taxawa tesnikishii.</title>
        <authorList>
            <person name="Kurbessoian T."/>
            <person name="Stajich J.E."/>
        </authorList>
    </citation>
    <scope>NUCLEOTIDE SEQUENCE</scope>
    <source>
        <strain evidence="1">TK_35</strain>
    </source>
</reference>
<dbReference type="InterPro" id="IPR029045">
    <property type="entry name" value="ClpP/crotonase-like_dom_sf"/>
</dbReference>
<dbReference type="InterPro" id="IPR051053">
    <property type="entry name" value="ECH/Chromodomain_protein"/>
</dbReference>
<dbReference type="InterPro" id="IPR001753">
    <property type="entry name" value="Enoyl-CoA_hydra/iso"/>
</dbReference>
<proteinExistence type="predicted"/>
<dbReference type="Gene3D" id="3.90.226.10">
    <property type="entry name" value="2-enoyl-CoA Hydratase, Chain A, domain 1"/>
    <property type="match status" value="1"/>
</dbReference>
<dbReference type="GO" id="GO:0005782">
    <property type="term" value="C:peroxisomal matrix"/>
    <property type="evidence" value="ECO:0007669"/>
    <property type="project" value="TreeGrafter"/>
</dbReference>
<name>A0AA39CXQ4_9EURO</name>